<name>A0A8U8BLJ6_GEOPR</name>
<proteinExistence type="predicted"/>
<reference evidence="1" key="2">
    <citation type="submission" date="2025-09" db="UniProtKB">
        <authorList>
            <consortium name="Ensembl"/>
        </authorList>
    </citation>
    <scope>IDENTIFICATION</scope>
</reference>
<reference evidence="1" key="1">
    <citation type="submission" date="2025-08" db="UniProtKB">
        <authorList>
            <consortium name="Ensembl"/>
        </authorList>
    </citation>
    <scope>IDENTIFICATION</scope>
</reference>
<protein>
    <submittedName>
        <fullName evidence="1">Uncharacterized protein</fullName>
    </submittedName>
</protein>
<sequence length="178" mass="20237">MGLRCHCPGVTPPHLSQGAHLSWPPSPAPQVSRCTRWCCSRLEGCGVSPARSLKNLWQWLHWCGLTWLCTRRCCSSSEGRANALPHSAHLKGRSPVCTRSCTLSEWSHLCGRSSVCTRAWLLKSEWRLKVARHRWQVKGRASVCTTWWLSSSQVRLKLLWQAGHWKGLSATITWRISR</sequence>
<organism evidence="1 2">
    <name type="scientific">Geospiza parvula</name>
    <name type="common">Small tree-finch</name>
    <name type="synonym">Camarhynchus parvulus</name>
    <dbReference type="NCBI Taxonomy" id="87175"/>
    <lineage>
        <taxon>Eukaryota</taxon>
        <taxon>Metazoa</taxon>
        <taxon>Chordata</taxon>
        <taxon>Craniata</taxon>
        <taxon>Vertebrata</taxon>
        <taxon>Euteleostomi</taxon>
        <taxon>Archelosauria</taxon>
        <taxon>Archosauria</taxon>
        <taxon>Dinosauria</taxon>
        <taxon>Saurischia</taxon>
        <taxon>Theropoda</taxon>
        <taxon>Coelurosauria</taxon>
        <taxon>Aves</taxon>
        <taxon>Neognathae</taxon>
        <taxon>Neoaves</taxon>
        <taxon>Telluraves</taxon>
        <taxon>Australaves</taxon>
        <taxon>Passeriformes</taxon>
        <taxon>Thraupidae</taxon>
        <taxon>Camarhynchus</taxon>
    </lineage>
</organism>
<dbReference type="Ensembl" id="ENSCPVT00000027941.1">
    <property type="protein sequence ID" value="ENSCPVP00000024590.1"/>
    <property type="gene ID" value="ENSCPVG00000017542.1"/>
</dbReference>
<evidence type="ECO:0000313" key="2">
    <source>
        <dbReference type="Proteomes" id="UP000694382"/>
    </source>
</evidence>
<keyword evidence="2" id="KW-1185">Reference proteome</keyword>
<accession>A0A8U8BLJ6</accession>
<evidence type="ECO:0000313" key="1">
    <source>
        <dbReference type="Ensembl" id="ENSCPVP00000024590.1"/>
    </source>
</evidence>
<dbReference type="AlphaFoldDB" id="A0A8U8BLJ6"/>
<dbReference type="Proteomes" id="UP000694382">
    <property type="component" value="Unassembled WGS sequence"/>
</dbReference>